<dbReference type="PROSITE" id="PS51480">
    <property type="entry name" value="DHAL"/>
    <property type="match status" value="1"/>
</dbReference>
<dbReference type="SMART" id="SM01121">
    <property type="entry name" value="Dak1_2"/>
    <property type="match status" value="1"/>
</dbReference>
<evidence type="ECO:0000259" key="2">
    <source>
        <dbReference type="PROSITE" id="PS51480"/>
    </source>
</evidence>
<dbReference type="STRING" id="1408189.CLAC_05020"/>
<proteinExistence type="predicted"/>
<dbReference type="Gene3D" id="1.25.40.340">
    <property type="match status" value="1"/>
</dbReference>
<dbReference type="Proteomes" id="UP000058446">
    <property type="component" value="Chromosome"/>
</dbReference>
<dbReference type="InterPro" id="IPR004007">
    <property type="entry name" value="DhaL_dom"/>
</dbReference>
<keyword evidence="3" id="KW-0418">Kinase</keyword>
<dbReference type="GO" id="GO:0004371">
    <property type="term" value="F:glycerone kinase activity"/>
    <property type="evidence" value="ECO:0007669"/>
    <property type="project" value="InterPro"/>
</dbReference>
<gene>
    <name evidence="3" type="ORF">CLAC_05020</name>
</gene>
<dbReference type="InterPro" id="IPR050270">
    <property type="entry name" value="DegV_domain_contain"/>
</dbReference>
<dbReference type="GO" id="GO:0006071">
    <property type="term" value="P:glycerol metabolic process"/>
    <property type="evidence" value="ECO:0007669"/>
    <property type="project" value="InterPro"/>
</dbReference>
<keyword evidence="3" id="KW-0808">Transferase</keyword>
<dbReference type="SMART" id="SM01120">
    <property type="entry name" value="Dak2"/>
    <property type="match status" value="1"/>
</dbReference>
<evidence type="ECO:0000313" key="3">
    <source>
        <dbReference type="EMBL" id="ALA67176.1"/>
    </source>
</evidence>
<sequence>MSLESSVESLNGQAILGWVRRGVDVLQRRRDEINSMNVFPVPDSDTGSNMLATLGAAYSSAEQVDSSDVRAVAAALAAGAVRGARGNSGTVLSQVFRALAEAASDRGITVAAIRHALKLAVRHVAHAIANPVEGTILTVLRHAAVSAEEYQGESVAELAAHVATAARDALGKTPSQLSALRDAGVVDAGGAGLVLLLDALSDEISGRSAAPVDLHVDAAAPSAPEMEVMYVISLQGADAAKALRERLDPLGNSLIVAGEGEPSASAEEGSVYMVHIHSTDPGAVIEAALDFGRPEGIRIEVLEGLTVAVGGEGSATKGKRVVIAVVPEGPLTQLVSSSGSIAVSPTPRADASQDADSEFDDDVITKVLAAMRSVPGTGEVMLLPNGLVSGDELVQIEMTAAAGQHTLGIVPTDSIASGLAALAVHDASRPLAVDAYAMSEASSGIRTACLNAEQDRPLDEALVATVTDMLGQGGELITLLLGNHAVASAVEVLRAELARTHAHADVVAYDATGIDDAIQIGIE</sequence>
<accession>A0A0K2H0C9</accession>
<dbReference type="InterPro" id="IPR036117">
    <property type="entry name" value="DhaL_dom_sf"/>
</dbReference>
<dbReference type="Pfam" id="PF21645">
    <property type="entry name" value="FakA-like_M"/>
    <property type="match status" value="1"/>
</dbReference>
<dbReference type="PANTHER" id="PTHR33434">
    <property type="entry name" value="DEGV DOMAIN-CONTAINING PROTEIN DR_1986-RELATED"/>
    <property type="match status" value="1"/>
</dbReference>
<dbReference type="Pfam" id="PF13684">
    <property type="entry name" value="FakA-like_C"/>
    <property type="match status" value="1"/>
</dbReference>
<evidence type="ECO:0000256" key="1">
    <source>
        <dbReference type="SAM" id="MobiDB-lite"/>
    </source>
</evidence>
<feature type="domain" description="DhaL" evidence="2">
    <location>
        <begin position="13"/>
        <end position="202"/>
    </location>
</feature>
<dbReference type="RefSeq" id="WP_053411949.1">
    <property type="nucleotide sequence ID" value="NZ_CP006841.1"/>
</dbReference>
<keyword evidence="4" id="KW-1185">Reference proteome</keyword>
<feature type="region of interest" description="Disordered" evidence="1">
    <location>
        <begin position="337"/>
        <end position="357"/>
    </location>
</feature>
<dbReference type="PATRIC" id="fig|1408189.4.peg.999"/>
<reference evidence="3 4" key="1">
    <citation type="submission" date="2013-10" db="EMBL/GenBank/DDBJ databases">
        <title>Complete genome sequence of Corynebacterium lactis DSM 45799(T), isolated from raw cow milk.</title>
        <authorList>
            <person name="Ruckert C."/>
            <person name="Albersmeier A."/>
            <person name="Lipski A."/>
            <person name="Kalinowski J."/>
        </authorList>
    </citation>
    <scope>NUCLEOTIDE SEQUENCE [LARGE SCALE GENOMIC DNA]</scope>
    <source>
        <strain evidence="3 4">RW2-5</strain>
    </source>
</reference>
<dbReference type="SUPFAM" id="SSF101473">
    <property type="entry name" value="DhaL-like"/>
    <property type="match status" value="1"/>
</dbReference>
<dbReference type="AlphaFoldDB" id="A0A0K2H0C9"/>
<dbReference type="InterPro" id="IPR048394">
    <property type="entry name" value="FakA-like_M"/>
</dbReference>
<dbReference type="EMBL" id="CP006841">
    <property type="protein sequence ID" value="ALA67176.1"/>
    <property type="molecule type" value="Genomic_DNA"/>
</dbReference>
<dbReference type="Pfam" id="PF02734">
    <property type="entry name" value="Dak2"/>
    <property type="match status" value="1"/>
</dbReference>
<dbReference type="KEGG" id="clw:CLAC_05020"/>
<name>A0A0K2H0C9_9CORY</name>
<dbReference type="OrthoDB" id="9760324at2"/>
<dbReference type="PANTHER" id="PTHR33434:SF4">
    <property type="entry name" value="PHOSPHATASE PROTEIN"/>
    <property type="match status" value="1"/>
</dbReference>
<protein>
    <submittedName>
        <fullName evidence="3">Dihydroxyacetone kinase</fullName>
    </submittedName>
</protein>
<organism evidence="3 4">
    <name type="scientific">Corynebacterium lactis RW2-5</name>
    <dbReference type="NCBI Taxonomy" id="1408189"/>
    <lineage>
        <taxon>Bacteria</taxon>
        <taxon>Bacillati</taxon>
        <taxon>Actinomycetota</taxon>
        <taxon>Actinomycetes</taxon>
        <taxon>Mycobacteriales</taxon>
        <taxon>Corynebacteriaceae</taxon>
        <taxon>Corynebacterium</taxon>
    </lineage>
</organism>
<dbReference type="InterPro" id="IPR033470">
    <property type="entry name" value="FakA-like_C"/>
</dbReference>
<evidence type="ECO:0000313" key="4">
    <source>
        <dbReference type="Proteomes" id="UP000058446"/>
    </source>
</evidence>